<dbReference type="InterPro" id="IPR027417">
    <property type="entry name" value="P-loop_NTPase"/>
</dbReference>
<dbReference type="RefSeq" id="WP_285571950.1">
    <property type="nucleotide sequence ID" value="NZ_BSDE01000002.1"/>
</dbReference>
<keyword evidence="3" id="KW-0227">DNA damage</keyword>
<dbReference type="InterPro" id="IPR041500">
    <property type="entry name" value="RecC_C"/>
</dbReference>
<dbReference type="Gene3D" id="1.10.10.160">
    <property type="match status" value="1"/>
</dbReference>
<dbReference type="Gene3D" id="3.40.50.10930">
    <property type="match status" value="1"/>
</dbReference>
<proteinExistence type="predicted"/>
<dbReference type="PANTHER" id="PTHR30591">
    <property type="entry name" value="RECBCD ENZYME SUBUNIT RECC"/>
    <property type="match status" value="1"/>
</dbReference>
<sequence>MSAPSRGLHVFYANQVERLAAQLALDLALFRGDEGAWKPATLVVPNPNVKDYLRAAFAEAFGAVANLQFRYLEGFWKQHATRRLLDRATLFGSILAILQDPETRQDSSLQPLVRYLEGAPEDLKAVQLGQRLAQQYERLLLQRPDWIRAWDRGLGARGAEPPAVEAWQRALWRRLRRVWKGLAEPPLPLMDWIDDPAFGTAPFPEAVFLFGMSHMAPVYHHALAKVGARSAVHLYLVNPCEEPWDLDPRQRPAPSTDVDTPPEGEDPFSLLQDRGEVILQRWARPAREQLRLLAGLAQGDFVGRFEVPEDPTRLAFLQRRILKPEAAPSAECLEDDTSLRVLPCPSPRREAETVANLVWDLVEQSEGDLHFGDIGVLVPASQQEAYEAHLGAAFRDAHHIPWARAFGASRMLRELVEACGLLLDLAGGELTRAGLLQAVSHPFIEARLGVAPEIWGPLCDQAGIVARLDASETEGTYLEGGRWTWNEGLTRLALGRFMKDDAPVEALGSNGLHMGLHMGRPVGRPESPALLALLGPLAEDLRGLAQGRFTLKAWQARVDLFLRTYLGPDPEEASEPEAEAFQKVRAALQTFSQAQVEGLAAVELDFQAARPLLKSAMESLLSDNALPPGRGVQVSCYTPLRAIPFKALFLMGLGEGLFPGTERPDPLDLVASSPRREGDVSRPEQERQLFLEALLCARQHLVCTYPSRTATTGDACAPSPLLLDLQEALGPELWRQVAGHEQPLHRHDLSLFPDLDPQRAVAETPAVLSRHIPAARAEAEARWLGLHLRRQIGQRDLPRRVASMGGGPALRAALEQRLDGCGPLMETEPRPPSRLRITLQELRRWLECPVQGGVALRLGVKVAEADDTAEREDFPVDSEGLAQWNLLHGTFWRHAATRADIESIYTRLREEAEARAKAPIGALGEGESQRHLALLYRWEALAGDTSGVVLHRFGSGQPRETRGIPIQDQPALVLHLDHPQGATDVHLEGLSEPLLEDTFLLLSTGDSTKTGPKERGKMAALRAWLSHLILCAQGEAVPRAARLHCAPKDGSNSAWRLPLPALAPEDARAQIETWCREILHGGTPGLLPIEALLGAKEIPDLQAWIQDQTEDPDRPGLSSFRGPVPRVKDLPADDLGRGRQRLGAFLELQSAWEAM</sequence>
<feature type="region of interest" description="Disordered" evidence="10">
    <location>
        <begin position="1108"/>
        <end position="1133"/>
    </location>
</feature>
<feature type="domain" description="RecC C-terminal" evidence="11">
    <location>
        <begin position="837"/>
        <end position="1076"/>
    </location>
</feature>
<accession>A0ABQ5QF36</accession>
<dbReference type="SUPFAM" id="SSF52540">
    <property type="entry name" value="P-loop containing nucleoside triphosphate hydrolases"/>
    <property type="match status" value="2"/>
</dbReference>
<keyword evidence="1" id="KW-0540">Nuclease</keyword>
<evidence type="ECO:0000256" key="9">
    <source>
        <dbReference type="ARBA" id="ARBA00023204"/>
    </source>
</evidence>
<evidence type="ECO:0000313" key="12">
    <source>
        <dbReference type="EMBL" id="GLH72770.1"/>
    </source>
</evidence>
<dbReference type="InterPro" id="IPR011335">
    <property type="entry name" value="Restrct_endonuc-II-like"/>
</dbReference>
<feature type="compositionally biased region" description="Basic and acidic residues" evidence="10">
    <location>
        <begin position="674"/>
        <end position="683"/>
    </location>
</feature>
<dbReference type="SUPFAM" id="SSF52980">
    <property type="entry name" value="Restriction endonuclease-like"/>
    <property type="match status" value="1"/>
</dbReference>
<evidence type="ECO:0000259" key="11">
    <source>
        <dbReference type="Pfam" id="PF17946"/>
    </source>
</evidence>
<evidence type="ECO:0000256" key="5">
    <source>
        <dbReference type="ARBA" id="ARBA00022806"/>
    </source>
</evidence>
<dbReference type="Pfam" id="PF17946">
    <property type="entry name" value="RecC_C"/>
    <property type="match status" value="1"/>
</dbReference>
<feature type="region of interest" description="Disordered" evidence="10">
    <location>
        <begin position="245"/>
        <end position="265"/>
    </location>
</feature>
<keyword evidence="13" id="KW-1185">Reference proteome</keyword>
<keyword evidence="5" id="KW-0347">Helicase</keyword>
<name>A0ABQ5QF36_9BACT</name>
<keyword evidence="9" id="KW-0234">DNA repair</keyword>
<keyword evidence="4" id="KW-0378">Hydrolase</keyword>
<evidence type="ECO:0000256" key="7">
    <source>
        <dbReference type="ARBA" id="ARBA00022840"/>
    </source>
</evidence>
<dbReference type="PIRSF" id="PIRSF000980">
    <property type="entry name" value="RecC"/>
    <property type="match status" value="1"/>
</dbReference>
<organism evidence="12 13">
    <name type="scientific">Geothrix limicola</name>
    <dbReference type="NCBI Taxonomy" id="2927978"/>
    <lineage>
        <taxon>Bacteria</taxon>
        <taxon>Pseudomonadati</taxon>
        <taxon>Acidobacteriota</taxon>
        <taxon>Holophagae</taxon>
        <taxon>Holophagales</taxon>
        <taxon>Holophagaceae</taxon>
        <taxon>Geothrix</taxon>
    </lineage>
</organism>
<dbReference type="Proteomes" id="UP001165069">
    <property type="component" value="Unassembled WGS sequence"/>
</dbReference>
<gene>
    <name evidence="12" type="ORF">GETHLI_12720</name>
</gene>
<evidence type="ECO:0000256" key="10">
    <source>
        <dbReference type="SAM" id="MobiDB-lite"/>
    </source>
</evidence>
<comment type="caution">
    <text evidence="12">The sequence shown here is derived from an EMBL/GenBank/DDBJ whole genome shotgun (WGS) entry which is preliminary data.</text>
</comment>
<evidence type="ECO:0000256" key="6">
    <source>
        <dbReference type="ARBA" id="ARBA00022839"/>
    </source>
</evidence>
<evidence type="ECO:0000313" key="13">
    <source>
        <dbReference type="Proteomes" id="UP001165069"/>
    </source>
</evidence>
<evidence type="ECO:0000256" key="1">
    <source>
        <dbReference type="ARBA" id="ARBA00022722"/>
    </source>
</evidence>
<protein>
    <recommendedName>
        <fullName evidence="11">RecC C-terminal domain-containing protein</fullName>
    </recommendedName>
</protein>
<dbReference type="PANTHER" id="PTHR30591:SF1">
    <property type="entry name" value="RECBCD ENZYME SUBUNIT RECC"/>
    <property type="match status" value="1"/>
</dbReference>
<evidence type="ECO:0000256" key="4">
    <source>
        <dbReference type="ARBA" id="ARBA00022801"/>
    </source>
</evidence>
<keyword evidence="7" id="KW-0067">ATP-binding</keyword>
<dbReference type="Gene3D" id="3.40.50.300">
    <property type="entry name" value="P-loop containing nucleotide triphosphate hydrolases"/>
    <property type="match status" value="2"/>
</dbReference>
<evidence type="ECO:0000256" key="3">
    <source>
        <dbReference type="ARBA" id="ARBA00022763"/>
    </source>
</evidence>
<feature type="region of interest" description="Disordered" evidence="10">
    <location>
        <begin position="662"/>
        <end position="683"/>
    </location>
</feature>
<evidence type="ECO:0000256" key="8">
    <source>
        <dbReference type="ARBA" id="ARBA00023125"/>
    </source>
</evidence>
<dbReference type="InterPro" id="IPR013986">
    <property type="entry name" value="DExx_box_DNA_helicase_dom_sf"/>
</dbReference>
<keyword evidence="8" id="KW-0238">DNA-binding</keyword>
<evidence type="ECO:0000256" key="2">
    <source>
        <dbReference type="ARBA" id="ARBA00022741"/>
    </source>
</evidence>
<keyword evidence="2" id="KW-0547">Nucleotide-binding</keyword>
<dbReference type="InterPro" id="IPR006697">
    <property type="entry name" value="RecC"/>
</dbReference>
<keyword evidence="6" id="KW-0269">Exonuclease</keyword>
<dbReference type="Pfam" id="PF04257">
    <property type="entry name" value="Exonuc_V_gamma"/>
    <property type="match status" value="1"/>
</dbReference>
<reference evidence="12 13" key="1">
    <citation type="journal article" date="2023" name="Antonie Van Leeuwenhoek">
        <title>Mesoterricola silvestris gen. nov., sp. nov., Mesoterricola sediminis sp. nov., Geothrix oryzae sp. nov., Geothrix edaphica sp. nov., Geothrix rubra sp. nov., and Geothrix limicola sp. nov., six novel members of Acidobacteriota isolated from soils.</title>
        <authorList>
            <person name="Itoh H."/>
            <person name="Sugisawa Y."/>
            <person name="Mise K."/>
            <person name="Xu Z."/>
            <person name="Kuniyasu M."/>
            <person name="Ushijima N."/>
            <person name="Kawano K."/>
            <person name="Kobayashi E."/>
            <person name="Shiratori Y."/>
            <person name="Masuda Y."/>
            <person name="Senoo K."/>
        </authorList>
    </citation>
    <scope>NUCLEOTIDE SEQUENCE [LARGE SCALE GENOMIC DNA]</scope>
    <source>
        <strain evidence="12 13">Red804</strain>
    </source>
</reference>
<dbReference type="EMBL" id="BSDE01000002">
    <property type="protein sequence ID" value="GLH72770.1"/>
    <property type="molecule type" value="Genomic_DNA"/>
</dbReference>